<proteinExistence type="inferred from homology"/>
<evidence type="ECO:0008006" key="8">
    <source>
        <dbReference type="Google" id="ProtNLM"/>
    </source>
</evidence>
<comment type="similarity">
    <text evidence="1">Belongs to the carotenoid oxygenase family.</text>
</comment>
<gene>
    <name evidence="6" type="ORF">MIMGU_mgv1a024014mg</name>
</gene>
<keyword evidence="2 5" id="KW-0479">Metal-binding</keyword>
<protein>
    <recommendedName>
        <fullName evidence="8">Carotenoid cleavage dioxygenase 4</fullName>
    </recommendedName>
</protein>
<sequence>VRSLNNIGANVKRRHQPVIRANIFKKPLDSTILNKLDDFICTFLDPSPLRPSIDPEHSMSGYFAPAEELPPTACTEVAVEGGGGPLPSCLDGAYIRNGPNPQFVVAEGRRRPYHLFDGDGMLHMIRISGGKATTFCSRFVKTHKHTVERENGSPFVPSTFSSFNGIATSLSRCMLTAARVLTGQFDPLNKGLGAANTSVSLLPGGGGGANLFALSECDLPYEIKVTEEGDIVTLGRHDFRSSISISSNNNNNNNNKKNNNPLLFLNMTAHPKVDEKTGETFAYRCNITRPFLTMFRIDPDGRKQKDVHVHSLKESTIIHDFSVTENFCVFVDTQIVMNPLSVLRGRPPVGVDRAKVPRLGVIGKYAEDDSRMWWTEAPGLNMFHSVNAWEEDGGATIVMVVTNALQVEELFESIGLAQLRLEKITIDVKAQTLQRQPLSTKLLEFGVINLAYAAKKNRYVYAAMIGQKGIDGIVKLDLSLTHKDGHVDCVVASHLYRPGCCGGEPFFVPKEPNNPSADEDDGYLVTFVTDENNGESKFVVMDAKSVTLDIIAAVKLPCRIPSGFHGLFITEAELNKV</sequence>
<dbReference type="GO" id="GO:0010436">
    <property type="term" value="F:carotenoid dioxygenase activity"/>
    <property type="evidence" value="ECO:0000318"/>
    <property type="project" value="GO_Central"/>
</dbReference>
<dbReference type="GO" id="GO:0046872">
    <property type="term" value="F:metal ion binding"/>
    <property type="evidence" value="ECO:0007669"/>
    <property type="project" value="UniProtKB-KW"/>
</dbReference>
<evidence type="ECO:0000313" key="6">
    <source>
        <dbReference type="EMBL" id="EYU29116.1"/>
    </source>
</evidence>
<keyword evidence="4 5" id="KW-0408">Iron</keyword>
<dbReference type="GO" id="GO:0009570">
    <property type="term" value="C:chloroplast stroma"/>
    <property type="evidence" value="ECO:0000318"/>
    <property type="project" value="GO_Central"/>
</dbReference>
<evidence type="ECO:0000256" key="2">
    <source>
        <dbReference type="ARBA" id="ARBA00022723"/>
    </source>
</evidence>
<evidence type="ECO:0000256" key="5">
    <source>
        <dbReference type="PIRSR" id="PIRSR604294-1"/>
    </source>
</evidence>
<keyword evidence="3" id="KW-0223">Dioxygenase</keyword>
<dbReference type="PANTHER" id="PTHR10543">
    <property type="entry name" value="BETA-CAROTENE DIOXYGENASE"/>
    <property type="match status" value="1"/>
</dbReference>
<dbReference type="InterPro" id="IPR004294">
    <property type="entry name" value="Carotenoid_Oase"/>
</dbReference>
<name>A0A022QME5_ERYGU</name>
<keyword evidence="3" id="KW-0560">Oxidoreductase</keyword>
<dbReference type="STRING" id="4155.A0A022QME5"/>
<evidence type="ECO:0000256" key="1">
    <source>
        <dbReference type="ARBA" id="ARBA00006787"/>
    </source>
</evidence>
<dbReference type="PANTHER" id="PTHR10543:SF46">
    <property type="entry name" value="CAROTENOID CLEAVAGE DIOXYGENASE 4, CHLOROPLASTIC-RELATED"/>
    <property type="match status" value="1"/>
</dbReference>
<feature type="non-terminal residue" evidence="6">
    <location>
        <position position="1"/>
    </location>
</feature>
<evidence type="ECO:0000256" key="3">
    <source>
        <dbReference type="ARBA" id="ARBA00022964"/>
    </source>
</evidence>
<accession>A0A022QME5</accession>
<feature type="binding site" evidence="5">
    <location>
        <position position="319"/>
    </location>
    <ligand>
        <name>Fe cation</name>
        <dbReference type="ChEBI" id="CHEBI:24875"/>
        <note>catalytic</note>
    </ligand>
</feature>
<reference evidence="6 7" key="1">
    <citation type="journal article" date="2013" name="Proc. Natl. Acad. Sci. U.S.A.">
        <title>Fine-scale variation in meiotic recombination in Mimulus inferred from population shotgun sequencing.</title>
        <authorList>
            <person name="Hellsten U."/>
            <person name="Wright K.M."/>
            <person name="Jenkins J."/>
            <person name="Shu S."/>
            <person name="Yuan Y."/>
            <person name="Wessler S.R."/>
            <person name="Schmutz J."/>
            <person name="Willis J.H."/>
            <person name="Rokhsar D.S."/>
        </authorList>
    </citation>
    <scope>NUCLEOTIDE SEQUENCE [LARGE SCALE GENOMIC DNA]</scope>
    <source>
        <strain evidence="7">cv. DUN x IM62</strain>
    </source>
</reference>
<keyword evidence="7" id="KW-1185">Reference proteome</keyword>
<evidence type="ECO:0000256" key="4">
    <source>
        <dbReference type="ARBA" id="ARBA00023004"/>
    </source>
</evidence>
<dbReference type="Pfam" id="PF03055">
    <property type="entry name" value="RPE65"/>
    <property type="match status" value="1"/>
</dbReference>
<dbReference type="GO" id="GO:0016121">
    <property type="term" value="P:carotene catabolic process"/>
    <property type="evidence" value="ECO:0000318"/>
    <property type="project" value="GO_Central"/>
</dbReference>
<dbReference type="Proteomes" id="UP000030748">
    <property type="component" value="Unassembled WGS sequence"/>
</dbReference>
<evidence type="ECO:0000313" key="7">
    <source>
        <dbReference type="Proteomes" id="UP000030748"/>
    </source>
</evidence>
<feature type="binding site" evidence="5">
    <location>
        <position position="384"/>
    </location>
    <ligand>
        <name>Fe cation</name>
        <dbReference type="ChEBI" id="CHEBI:24875"/>
        <note>catalytic</note>
    </ligand>
</feature>
<comment type="cofactor">
    <cofactor evidence="5">
        <name>Fe(2+)</name>
        <dbReference type="ChEBI" id="CHEBI:29033"/>
    </cofactor>
    <text evidence="5">Binds 1 Fe(2+) ion per subunit.</text>
</comment>
<feature type="binding site" evidence="5">
    <location>
        <position position="565"/>
    </location>
    <ligand>
        <name>Fe cation</name>
        <dbReference type="ChEBI" id="CHEBI:24875"/>
        <note>catalytic</note>
    </ligand>
</feature>
<dbReference type="EMBL" id="KI631268">
    <property type="protein sequence ID" value="EYU29116.1"/>
    <property type="molecule type" value="Genomic_DNA"/>
</dbReference>
<feature type="binding site" evidence="5">
    <location>
        <position position="270"/>
    </location>
    <ligand>
        <name>Fe cation</name>
        <dbReference type="ChEBI" id="CHEBI:24875"/>
        <note>catalytic</note>
    </ligand>
</feature>
<organism evidence="6 7">
    <name type="scientific">Erythranthe guttata</name>
    <name type="common">Yellow monkey flower</name>
    <name type="synonym">Mimulus guttatus</name>
    <dbReference type="NCBI Taxonomy" id="4155"/>
    <lineage>
        <taxon>Eukaryota</taxon>
        <taxon>Viridiplantae</taxon>
        <taxon>Streptophyta</taxon>
        <taxon>Embryophyta</taxon>
        <taxon>Tracheophyta</taxon>
        <taxon>Spermatophyta</taxon>
        <taxon>Magnoliopsida</taxon>
        <taxon>eudicotyledons</taxon>
        <taxon>Gunneridae</taxon>
        <taxon>Pentapetalae</taxon>
        <taxon>asterids</taxon>
        <taxon>lamiids</taxon>
        <taxon>Lamiales</taxon>
        <taxon>Phrymaceae</taxon>
        <taxon>Erythranthe</taxon>
    </lineage>
</organism>
<dbReference type="AlphaFoldDB" id="A0A022QME5"/>